<dbReference type="EMBL" id="JACAZH010000001">
    <property type="protein sequence ID" value="KAF7377331.1"/>
    <property type="molecule type" value="Genomic_DNA"/>
</dbReference>
<dbReference type="GO" id="GO:0030248">
    <property type="term" value="F:cellulose binding"/>
    <property type="evidence" value="ECO:0007669"/>
    <property type="project" value="InterPro"/>
</dbReference>
<evidence type="ECO:0000259" key="3">
    <source>
        <dbReference type="PROSITE" id="PS51164"/>
    </source>
</evidence>
<dbReference type="OrthoDB" id="2119228at2759"/>
<dbReference type="AlphaFoldDB" id="A0A8H6ZJ64"/>
<accession>A0A8H6ZJ64</accession>
<sequence length="148" mass="15650">MRRHVLLLAILVGPALASVPEWGQCGGLGWTGETGKAINLLHLSDYLEQVPQTARAGLVCVEQNEYYSQCLAGTTTTIVTTPTTVSTTSTVKSTTTVSTTSMVKSTTTSSAPTATGFIQTSGMRFTLNGEQFVPVGWADSFNVLITQS</sequence>
<dbReference type="Proteomes" id="UP000623467">
    <property type="component" value="Unassembled WGS sequence"/>
</dbReference>
<dbReference type="GO" id="GO:0005975">
    <property type="term" value="P:carbohydrate metabolic process"/>
    <property type="evidence" value="ECO:0007669"/>
    <property type="project" value="InterPro"/>
</dbReference>
<keyword evidence="5" id="KW-1185">Reference proteome</keyword>
<feature type="chain" id="PRO_5034039513" evidence="2">
    <location>
        <begin position="18"/>
        <end position="148"/>
    </location>
</feature>
<evidence type="ECO:0000313" key="4">
    <source>
        <dbReference type="EMBL" id="KAF7377331.1"/>
    </source>
</evidence>
<evidence type="ECO:0000313" key="5">
    <source>
        <dbReference type="Proteomes" id="UP000623467"/>
    </source>
</evidence>
<dbReference type="PROSITE" id="PS51164">
    <property type="entry name" value="CBM1_2"/>
    <property type="match status" value="1"/>
</dbReference>
<proteinExistence type="predicted"/>
<evidence type="ECO:0000256" key="2">
    <source>
        <dbReference type="SAM" id="SignalP"/>
    </source>
</evidence>
<gene>
    <name evidence="4" type="ORF">MSAN_00154000</name>
</gene>
<reference evidence="4" key="1">
    <citation type="submission" date="2020-05" db="EMBL/GenBank/DDBJ databases">
        <title>Mycena genomes resolve the evolution of fungal bioluminescence.</title>
        <authorList>
            <person name="Tsai I.J."/>
        </authorList>
    </citation>
    <scope>NUCLEOTIDE SEQUENCE</scope>
    <source>
        <strain evidence="4">160909Yilan</strain>
    </source>
</reference>
<dbReference type="GO" id="GO:0005576">
    <property type="term" value="C:extracellular region"/>
    <property type="evidence" value="ECO:0007669"/>
    <property type="project" value="InterPro"/>
</dbReference>
<keyword evidence="1 2" id="KW-0732">Signal</keyword>
<comment type="caution">
    <text evidence="4">The sequence shown here is derived from an EMBL/GenBank/DDBJ whole genome shotgun (WGS) entry which is preliminary data.</text>
</comment>
<organism evidence="4 5">
    <name type="scientific">Mycena sanguinolenta</name>
    <dbReference type="NCBI Taxonomy" id="230812"/>
    <lineage>
        <taxon>Eukaryota</taxon>
        <taxon>Fungi</taxon>
        <taxon>Dikarya</taxon>
        <taxon>Basidiomycota</taxon>
        <taxon>Agaricomycotina</taxon>
        <taxon>Agaricomycetes</taxon>
        <taxon>Agaricomycetidae</taxon>
        <taxon>Agaricales</taxon>
        <taxon>Marasmiineae</taxon>
        <taxon>Mycenaceae</taxon>
        <taxon>Mycena</taxon>
    </lineage>
</organism>
<feature type="domain" description="CBM1" evidence="3">
    <location>
        <begin position="17"/>
        <end position="71"/>
    </location>
</feature>
<dbReference type="SMART" id="SM00236">
    <property type="entry name" value="fCBD"/>
    <property type="match status" value="1"/>
</dbReference>
<dbReference type="InterPro" id="IPR000254">
    <property type="entry name" value="CBD"/>
</dbReference>
<evidence type="ECO:0000256" key="1">
    <source>
        <dbReference type="ARBA" id="ARBA00022729"/>
    </source>
</evidence>
<name>A0A8H6ZJ64_9AGAR</name>
<feature type="signal peptide" evidence="2">
    <location>
        <begin position="1"/>
        <end position="17"/>
    </location>
</feature>
<protein>
    <submittedName>
        <fullName evidence="4">CEL4a mannanase</fullName>
    </submittedName>
</protein>